<comment type="caution">
    <text evidence="1">The sequence shown here is derived from an EMBL/GenBank/DDBJ whole genome shotgun (WGS) entry which is preliminary data.</text>
</comment>
<dbReference type="EMBL" id="NEVL01000002">
    <property type="protein sequence ID" value="OZI39000.1"/>
    <property type="molecule type" value="Genomic_DNA"/>
</dbReference>
<protein>
    <submittedName>
        <fullName evidence="1">Uncharacterized protein</fullName>
    </submittedName>
</protein>
<accession>A0A261SQ94</accession>
<dbReference type="AlphaFoldDB" id="A0A261SQ94"/>
<reference evidence="1 2" key="1">
    <citation type="submission" date="2017-05" db="EMBL/GenBank/DDBJ databases">
        <title>Complete and WGS of Bordetella genogroups.</title>
        <authorList>
            <person name="Spilker T."/>
            <person name="LiPuma J."/>
        </authorList>
    </citation>
    <scope>NUCLEOTIDE SEQUENCE [LARGE SCALE GENOMIC DNA]</scope>
    <source>
        <strain evidence="1 2">AU17610</strain>
    </source>
</reference>
<dbReference type="Proteomes" id="UP000217005">
    <property type="component" value="Unassembled WGS sequence"/>
</dbReference>
<dbReference type="OrthoDB" id="8684510at2"/>
<gene>
    <name evidence="1" type="ORF">CEG14_05545</name>
</gene>
<dbReference type="RefSeq" id="WP_094825376.1">
    <property type="nucleotide sequence ID" value="NZ_NEVL01000002.1"/>
</dbReference>
<evidence type="ECO:0000313" key="2">
    <source>
        <dbReference type="Proteomes" id="UP000217005"/>
    </source>
</evidence>
<name>A0A261SQ94_9BORD</name>
<evidence type="ECO:0000313" key="1">
    <source>
        <dbReference type="EMBL" id="OZI39000.1"/>
    </source>
</evidence>
<organism evidence="1 2">
    <name type="scientific">Bordetella genomosp. 1</name>
    <dbReference type="NCBI Taxonomy" id="1395607"/>
    <lineage>
        <taxon>Bacteria</taxon>
        <taxon>Pseudomonadati</taxon>
        <taxon>Pseudomonadota</taxon>
        <taxon>Betaproteobacteria</taxon>
        <taxon>Burkholderiales</taxon>
        <taxon>Alcaligenaceae</taxon>
        <taxon>Bordetella</taxon>
    </lineage>
</organism>
<sequence length="121" mass="13460">MTAFCVFGITEPLARKSAEAASKTWLAKMSSQERAEVTAATVDAWIRDRTAEMLKNGKPKQVSAAFDAPQFAEDWIALAKRTVKARGLRVMVRGEKTDRHGATVISKRTKRPVIAWVPYQP</sequence>
<proteinExistence type="predicted"/>